<dbReference type="AlphaFoldDB" id="A0A067PJ20"/>
<proteinExistence type="inferred from homology"/>
<evidence type="ECO:0000256" key="1">
    <source>
        <dbReference type="ARBA" id="ARBA00007265"/>
    </source>
</evidence>
<comment type="similarity">
    <text evidence="1 4">Belongs to the tRNA nucleotidyltransferase/poly(A) polymerase family.</text>
</comment>
<dbReference type="InterPro" id="IPR002646">
    <property type="entry name" value="PolA_pol_head_dom"/>
</dbReference>
<dbReference type="FunCoup" id="A0A067PJ20">
    <property type="interactions" value="528"/>
</dbReference>
<evidence type="ECO:0000256" key="2">
    <source>
        <dbReference type="ARBA" id="ARBA00022679"/>
    </source>
</evidence>
<evidence type="ECO:0000313" key="8">
    <source>
        <dbReference type="Proteomes" id="UP000027265"/>
    </source>
</evidence>
<evidence type="ECO:0000313" key="7">
    <source>
        <dbReference type="EMBL" id="KDQ54903.1"/>
    </source>
</evidence>
<evidence type="ECO:0000259" key="6">
    <source>
        <dbReference type="Pfam" id="PF01743"/>
    </source>
</evidence>
<evidence type="ECO:0000256" key="4">
    <source>
        <dbReference type="RuleBase" id="RU003953"/>
    </source>
</evidence>
<dbReference type="Gene3D" id="1.10.3090.10">
    <property type="entry name" value="cca-adding enzyme, domain 2"/>
    <property type="match status" value="1"/>
</dbReference>
<dbReference type="GO" id="GO:0005739">
    <property type="term" value="C:mitochondrion"/>
    <property type="evidence" value="ECO:0007669"/>
    <property type="project" value="UniProtKB-ARBA"/>
</dbReference>
<dbReference type="EMBL" id="KL197727">
    <property type="protein sequence ID" value="KDQ54903.1"/>
    <property type="molecule type" value="Genomic_DNA"/>
</dbReference>
<dbReference type="HOGENOM" id="CLU_019592_2_1_1"/>
<dbReference type="Pfam" id="PF01743">
    <property type="entry name" value="PolyA_pol"/>
    <property type="match status" value="1"/>
</dbReference>
<dbReference type="GO" id="GO:0003723">
    <property type="term" value="F:RNA binding"/>
    <property type="evidence" value="ECO:0007669"/>
    <property type="project" value="UniProtKB-KW"/>
</dbReference>
<dbReference type="PANTHER" id="PTHR13734">
    <property type="entry name" value="TRNA-NUCLEOTIDYLTRANSFERASE"/>
    <property type="match status" value="1"/>
</dbReference>
<keyword evidence="3 4" id="KW-0694">RNA-binding</keyword>
<dbReference type="OrthoDB" id="445712at2759"/>
<organism evidence="7 8">
    <name type="scientific">Jaapia argillacea MUCL 33604</name>
    <dbReference type="NCBI Taxonomy" id="933084"/>
    <lineage>
        <taxon>Eukaryota</taxon>
        <taxon>Fungi</taxon>
        <taxon>Dikarya</taxon>
        <taxon>Basidiomycota</taxon>
        <taxon>Agaricomycotina</taxon>
        <taxon>Agaricomycetes</taxon>
        <taxon>Agaricomycetidae</taxon>
        <taxon>Jaapiales</taxon>
        <taxon>Jaapiaceae</taxon>
        <taxon>Jaapia</taxon>
    </lineage>
</organism>
<evidence type="ECO:0000256" key="5">
    <source>
        <dbReference type="SAM" id="MobiDB-lite"/>
    </source>
</evidence>
<feature type="compositionally biased region" description="Basic and acidic residues" evidence="5">
    <location>
        <begin position="544"/>
        <end position="558"/>
    </location>
</feature>
<dbReference type="CDD" id="cd05398">
    <property type="entry name" value="NT_ClassII-CCAase"/>
    <property type="match status" value="1"/>
</dbReference>
<gene>
    <name evidence="7" type="ORF">JAAARDRAFT_38018</name>
</gene>
<keyword evidence="2 4" id="KW-0808">Transferase</keyword>
<name>A0A067PJ20_9AGAM</name>
<accession>A0A067PJ20</accession>
<feature type="region of interest" description="Disordered" evidence="5">
    <location>
        <begin position="544"/>
        <end position="565"/>
    </location>
</feature>
<dbReference type="PANTHER" id="PTHR13734:SF5">
    <property type="entry name" value="CCA TRNA NUCLEOTIDYLTRANSFERASE, MITOCHONDRIAL"/>
    <property type="match status" value="1"/>
</dbReference>
<dbReference type="GO" id="GO:0052927">
    <property type="term" value="F:CC tRNA cytidylyltransferase activity"/>
    <property type="evidence" value="ECO:0007669"/>
    <property type="project" value="TreeGrafter"/>
</dbReference>
<dbReference type="InterPro" id="IPR043519">
    <property type="entry name" value="NT_sf"/>
</dbReference>
<evidence type="ECO:0000256" key="3">
    <source>
        <dbReference type="ARBA" id="ARBA00022884"/>
    </source>
</evidence>
<dbReference type="GO" id="GO:0001680">
    <property type="term" value="P:tRNA 3'-terminal CCA addition"/>
    <property type="evidence" value="ECO:0007669"/>
    <property type="project" value="TreeGrafter"/>
</dbReference>
<dbReference type="Proteomes" id="UP000027265">
    <property type="component" value="Unassembled WGS sequence"/>
</dbReference>
<dbReference type="STRING" id="933084.A0A067PJ20"/>
<sequence length="565" mass="62967">MTRNVSLKHITYSRVVVPDAMTVTLTSEEDQLCSLLHEYTEYLRQEKGEEICCRVAGGWVRDKLLGSQSNDVDIALSNMMGVPFTEGLVSYASERKHIAVHSVTKVEINPEQSKHLETAKTEMLGIELEIVNLRDEEYSENSRIPSGIKFGTPLEDAQRRDLTINALFYNIHSREVEDHTEKGLDDLKNGIVRTPLPPRQTFMDDPLRVIRCVRFASRYGFDMVSELEEAARDPQIQLAITSKISRERVGEEIDKMMKGRDPLRSIQLIDSLSLYASIFWLPTSTSSTLVNAPLPYSTALAASAILQAILNPGSSRSSSVPLPPVHPLFTSLLASDPSTLARLYLAAALTPYRGLAYNDSKGKQRSVVEASIREGLKLGTKNHYMDGIPALFAAADLVKGAELEYFRAPSERAAIGLLLRDKYLHNPHTGSHWTTSLLFSLVQDLVSLWDHKSDEFDLAKATAVVERYNSFMTRIEELDLPPAVDAKSILDGNEVVRELGASKPGPWTGHAIARVVEWQLENPEGTKEECTVWLKSEQLAGRIQVDDGKRGKEAGEGKRSKKLKR</sequence>
<dbReference type="FunFam" id="3.30.460.10:FF:000019">
    <property type="entry name" value="tRNA nucleotidyltransferase cca2"/>
    <property type="match status" value="1"/>
</dbReference>
<dbReference type="SUPFAM" id="SSF81891">
    <property type="entry name" value="Poly A polymerase C-terminal region-like"/>
    <property type="match status" value="1"/>
</dbReference>
<dbReference type="GO" id="GO:0052929">
    <property type="term" value="F:ATP:3'-cytidine-cytidine-tRNA adenylyltransferase activity"/>
    <property type="evidence" value="ECO:0007669"/>
    <property type="project" value="TreeGrafter"/>
</dbReference>
<feature type="domain" description="Poly A polymerase head" evidence="6">
    <location>
        <begin position="53"/>
        <end position="193"/>
    </location>
</feature>
<dbReference type="InParanoid" id="A0A067PJ20"/>
<dbReference type="Gene3D" id="3.30.460.10">
    <property type="entry name" value="Beta Polymerase, domain 2"/>
    <property type="match status" value="1"/>
</dbReference>
<dbReference type="SUPFAM" id="SSF81301">
    <property type="entry name" value="Nucleotidyltransferase"/>
    <property type="match status" value="1"/>
</dbReference>
<keyword evidence="8" id="KW-1185">Reference proteome</keyword>
<protein>
    <recommendedName>
        <fullName evidence="6">Poly A polymerase head domain-containing protein</fullName>
    </recommendedName>
</protein>
<reference evidence="8" key="1">
    <citation type="journal article" date="2014" name="Proc. Natl. Acad. Sci. U.S.A.">
        <title>Extensive sampling of basidiomycete genomes demonstrates inadequacy of the white-rot/brown-rot paradigm for wood decay fungi.</title>
        <authorList>
            <person name="Riley R."/>
            <person name="Salamov A.A."/>
            <person name="Brown D.W."/>
            <person name="Nagy L.G."/>
            <person name="Floudas D."/>
            <person name="Held B.W."/>
            <person name="Levasseur A."/>
            <person name="Lombard V."/>
            <person name="Morin E."/>
            <person name="Otillar R."/>
            <person name="Lindquist E.A."/>
            <person name="Sun H."/>
            <person name="LaButti K.M."/>
            <person name="Schmutz J."/>
            <person name="Jabbour D."/>
            <person name="Luo H."/>
            <person name="Baker S.E."/>
            <person name="Pisabarro A.G."/>
            <person name="Walton J.D."/>
            <person name="Blanchette R.A."/>
            <person name="Henrissat B."/>
            <person name="Martin F."/>
            <person name="Cullen D."/>
            <person name="Hibbett D.S."/>
            <person name="Grigoriev I.V."/>
        </authorList>
    </citation>
    <scope>NUCLEOTIDE SEQUENCE [LARGE SCALE GENOMIC DNA]</scope>
    <source>
        <strain evidence="8">MUCL 33604</strain>
    </source>
</reference>